<accession>A0A9D6V306</accession>
<organism evidence="1 2">
    <name type="scientific">Desulfomonile tiedjei</name>
    <dbReference type="NCBI Taxonomy" id="2358"/>
    <lineage>
        <taxon>Bacteria</taxon>
        <taxon>Pseudomonadati</taxon>
        <taxon>Thermodesulfobacteriota</taxon>
        <taxon>Desulfomonilia</taxon>
        <taxon>Desulfomonilales</taxon>
        <taxon>Desulfomonilaceae</taxon>
        <taxon>Desulfomonile</taxon>
    </lineage>
</organism>
<dbReference type="Proteomes" id="UP000807825">
    <property type="component" value="Unassembled WGS sequence"/>
</dbReference>
<evidence type="ECO:0000313" key="1">
    <source>
        <dbReference type="EMBL" id="MBI5249730.1"/>
    </source>
</evidence>
<dbReference type="Gene3D" id="3.30.450.20">
    <property type="entry name" value="PAS domain"/>
    <property type="match status" value="1"/>
</dbReference>
<evidence type="ECO:0008006" key="3">
    <source>
        <dbReference type="Google" id="ProtNLM"/>
    </source>
</evidence>
<gene>
    <name evidence="1" type="ORF">HY912_09560</name>
</gene>
<dbReference type="AlphaFoldDB" id="A0A9D6V306"/>
<sequence>MAISGHSPCALDAREHVIKVAIFRRHGTKTDSCAGDPHEGPLNVSPMSRIKEAKAIILMHFSRKKILRRCEDTLRRNSFLNEMTLDGLPHPAIVIDKRKTIIVANRIAREMGAKPGKNCGRDFCANSRVFERNNLHSQPREESQAQFEPESPFCLAEKALMFKEVTGRREARLFDRLWDVWWLPISGGLLLHYWVDITDRKRAEEALIRNERIKALGEMALGMAHNFNNTLQVIVSGARLGLLEAGSGNL</sequence>
<protein>
    <recommendedName>
        <fullName evidence="3">Signal transduction histidine kinase dimerisation/phosphoacceptor domain-containing protein</fullName>
    </recommendedName>
</protein>
<comment type="caution">
    <text evidence="1">The sequence shown here is derived from an EMBL/GenBank/DDBJ whole genome shotgun (WGS) entry which is preliminary data.</text>
</comment>
<dbReference type="EMBL" id="JACRDE010000260">
    <property type="protein sequence ID" value="MBI5249730.1"/>
    <property type="molecule type" value="Genomic_DNA"/>
</dbReference>
<feature type="non-terminal residue" evidence="1">
    <location>
        <position position="250"/>
    </location>
</feature>
<reference evidence="1" key="1">
    <citation type="submission" date="2020-07" db="EMBL/GenBank/DDBJ databases">
        <title>Huge and variable diversity of episymbiotic CPR bacteria and DPANN archaea in groundwater ecosystems.</title>
        <authorList>
            <person name="He C.Y."/>
            <person name="Keren R."/>
            <person name="Whittaker M."/>
            <person name="Farag I.F."/>
            <person name="Doudna J."/>
            <person name="Cate J.H.D."/>
            <person name="Banfield J.F."/>
        </authorList>
    </citation>
    <scope>NUCLEOTIDE SEQUENCE</scope>
    <source>
        <strain evidence="1">NC_groundwater_1664_Pr3_B-0.1um_52_9</strain>
    </source>
</reference>
<proteinExistence type="predicted"/>
<name>A0A9D6V306_9BACT</name>
<evidence type="ECO:0000313" key="2">
    <source>
        <dbReference type="Proteomes" id="UP000807825"/>
    </source>
</evidence>
<dbReference type="Gene3D" id="1.10.287.130">
    <property type="match status" value="1"/>
</dbReference>